<evidence type="ECO:0000313" key="7">
    <source>
        <dbReference type="Proteomes" id="UP000190092"/>
    </source>
</evidence>
<dbReference type="GO" id="GO:0046872">
    <property type="term" value="F:metal ion binding"/>
    <property type="evidence" value="ECO:0007669"/>
    <property type="project" value="UniProtKB-KW"/>
</dbReference>
<keyword evidence="7" id="KW-1185">Reference proteome</keyword>
<dbReference type="PANTHER" id="PTHR36923">
    <property type="entry name" value="FERREDOXIN"/>
    <property type="match status" value="1"/>
</dbReference>
<organism evidence="6 7">
    <name type="scientific">Enhydrobacter aerosaccus</name>
    <dbReference type="NCBI Taxonomy" id="225324"/>
    <lineage>
        <taxon>Bacteria</taxon>
        <taxon>Pseudomonadati</taxon>
        <taxon>Pseudomonadota</taxon>
        <taxon>Alphaproteobacteria</taxon>
        <taxon>Hyphomicrobiales</taxon>
        <taxon>Enhydrobacter</taxon>
    </lineage>
</organism>
<evidence type="ECO:0000313" key="6">
    <source>
        <dbReference type="EMBL" id="SJZ31200.1"/>
    </source>
</evidence>
<dbReference type="OrthoDB" id="164224at2"/>
<dbReference type="RefSeq" id="WP_085931929.1">
    <property type="nucleotide sequence ID" value="NZ_FUWJ01000001.1"/>
</dbReference>
<keyword evidence="5" id="KW-0411">Iron-sulfur</keyword>
<accession>A0A1T4JLZ5</accession>
<dbReference type="Pfam" id="PF13459">
    <property type="entry name" value="Fer4_15"/>
    <property type="match status" value="1"/>
</dbReference>
<dbReference type="AlphaFoldDB" id="A0A1T4JLZ5"/>
<evidence type="ECO:0000256" key="2">
    <source>
        <dbReference type="ARBA" id="ARBA00022723"/>
    </source>
</evidence>
<protein>
    <submittedName>
        <fullName evidence="6">Ferredoxin</fullName>
    </submittedName>
</protein>
<dbReference type="STRING" id="225324.SAMN02745126_00152"/>
<reference evidence="7" key="1">
    <citation type="submission" date="2017-02" db="EMBL/GenBank/DDBJ databases">
        <authorList>
            <person name="Varghese N."/>
            <person name="Submissions S."/>
        </authorList>
    </citation>
    <scope>NUCLEOTIDE SEQUENCE [LARGE SCALE GENOMIC DNA]</scope>
    <source>
        <strain evidence="7">ATCC 27094</strain>
    </source>
</reference>
<keyword evidence="3" id="KW-0249">Electron transport</keyword>
<evidence type="ECO:0000256" key="5">
    <source>
        <dbReference type="ARBA" id="ARBA00023014"/>
    </source>
</evidence>
<dbReference type="GO" id="GO:0051536">
    <property type="term" value="F:iron-sulfur cluster binding"/>
    <property type="evidence" value="ECO:0007669"/>
    <property type="project" value="UniProtKB-KW"/>
</dbReference>
<proteinExistence type="predicted"/>
<name>A0A1T4JLZ5_9HYPH</name>
<dbReference type="SUPFAM" id="SSF54862">
    <property type="entry name" value="4Fe-4S ferredoxins"/>
    <property type="match status" value="1"/>
</dbReference>
<dbReference type="Proteomes" id="UP000190092">
    <property type="component" value="Unassembled WGS sequence"/>
</dbReference>
<evidence type="ECO:0000256" key="3">
    <source>
        <dbReference type="ARBA" id="ARBA00022982"/>
    </source>
</evidence>
<dbReference type="EMBL" id="FUWJ01000001">
    <property type="protein sequence ID" value="SJZ31200.1"/>
    <property type="molecule type" value="Genomic_DNA"/>
</dbReference>
<dbReference type="PANTHER" id="PTHR36923:SF3">
    <property type="entry name" value="FERREDOXIN"/>
    <property type="match status" value="1"/>
</dbReference>
<sequence length="71" mass="7593">MPEQKVLQVVVDPALCQGHNRCKAIAPKLFELDEFGHAHAVGDGTVPAGLEDKARLAEANCPEFAIKVVQA</sequence>
<keyword evidence="2" id="KW-0479">Metal-binding</keyword>
<evidence type="ECO:0000256" key="4">
    <source>
        <dbReference type="ARBA" id="ARBA00023004"/>
    </source>
</evidence>
<dbReference type="Gene3D" id="3.30.70.20">
    <property type="match status" value="1"/>
</dbReference>
<evidence type="ECO:0000256" key="1">
    <source>
        <dbReference type="ARBA" id="ARBA00022448"/>
    </source>
</evidence>
<dbReference type="InterPro" id="IPR051269">
    <property type="entry name" value="Fe-S_cluster_ET"/>
</dbReference>
<gene>
    <name evidence="6" type="ORF">SAMN02745126_00152</name>
</gene>
<keyword evidence="1" id="KW-0813">Transport</keyword>
<keyword evidence="4" id="KW-0408">Iron</keyword>